<dbReference type="InterPro" id="IPR034660">
    <property type="entry name" value="DinB/YfiT-like"/>
</dbReference>
<evidence type="ECO:0000313" key="1">
    <source>
        <dbReference type="EMBL" id="MFB9097427.1"/>
    </source>
</evidence>
<organism evidence="1 2">
    <name type="scientific">Flavobacterium jumunjinense</name>
    <dbReference type="NCBI Taxonomy" id="998845"/>
    <lineage>
        <taxon>Bacteria</taxon>
        <taxon>Pseudomonadati</taxon>
        <taxon>Bacteroidota</taxon>
        <taxon>Flavobacteriia</taxon>
        <taxon>Flavobacteriales</taxon>
        <taxon>Flavobacteriaceae</taxon>
        <taxon>Flavobacterium</taxon>
    </lineage>
</organism>
<keyword evidence="2" id="KW-1185">Reference proteome</keyword>
<comment type="caution">
    <text evidence="1">The sequence shown here is derived from an EMBL/GenBank/DDBJ whole genome shotgun (WGS) entry which is preliminary data.</text>
</comment>
<evidence type="ECO:0000313" key="2">
    <source>
        <dbReference type="Proteomes" id="UP001589607"/>
    </source>
</evidence>
<dbReference type="Proteomes" id="UP001589607">
    <property type="component" value="Unassembled WGS sequence"/>
</dbReference>
<reference evidence="1 2" key="1">
    <citation type="submission" date="2024-09" db="EMBL/GenBank/DDBJ databases">
        <authorList>
            <person name="Sun Q."/>
            <person name="Mori K."/>
        </authorList>
    </citation>
    <scope>NUCLEOTIDE SEQUENCE [LARGE SCALE GENOMIC DNA]</scope>
    <source>
        <strain evidence="1 2">CECT 7955</strain>
    </source>
</reference>
<dbReference type="Gene3D" id="1.20.120.450">
    <property type="entry name" value="dinb family like domain"/>
    <property type="match status" value="1"/>
</dbReference>
<name>A0ABV5GQ01_9FLAO</name>
<dbReference type="SUPFAM" id="SSF109854">
    <property type="entry name" value="DinB/YfiT-like putative metalloenzymes"/>
    <property type="match status" value="1"/>
</dbReference>
<gene>
    <name evidence="1" type="ORF">ACFFVF_12940</name>
</gene>
<accession>A0ABV5GQ01</accession>
<dbReference type="RefSeq" id="WP_236456328.1">
    <property type="nucleotide sequence ID" value="NZ_CBCSGE010000044.1"/>
</dbReference>
<proteinExistence type="predicted"/>
<sequence length="148" mass="17606">MIVELKKFEILLDKLENSHSIDSIEDFGDKSSEDKWSKKEILGHLIDSAIYNIQRFTEIQYSELPYIIKAYKQDELVILNDYQNKNNQELYSLWLQLNKHVLHIVKKQTSETLDYQIILSNGGLSNLRLLIEDYFDHLYHHLHQINSE</sequence>
<dbReference type="EMBL" id="JBHMEY010000045">
    <property type="protein sequence ID" value="MFB9097427.1"/>
    <property type="molecule type" value="Genomic_DNA"/>
</dbReference>
<protein>
    <submittedName>
        <fullName evidence="1">DinB family protein</fullName>
    </submittedName>
</protein>